<comment type="cofactor">
    <cofactor evidence="1 4 5">
        <name>pyridoxal 5'-phosphate</name>
        <dbReference type="ChEBI" id="CHEBI:597326"/>
    </cofactor>
</comment>
<dbReference type="InterPro" id="IPR020622">
    <property type="entry name" value="Ala_racemase_pyridoxalP-BS"/>
</dbReference>
<dbReference type="EMBL" id="MEWR01000027">
    <property type="protein sequence ID" value="OGC81440.1"/>
    <property type="molecule type" value="Genomic_DNA"/>
</dbReference>
<dbReference type="CDD" id="cd00430">
    <property type="entry name" value="PLPDE_III_AR"/>
    <property type="match status" value="1"/>
</dbReference>
<keyword evidence="3 4" id="KW-0413">Isomerase</keyword>
<dbReference type="NCBIfam" id="TIGR00492">
    <property type="entry name" value="alr"/>
    <property type="match status" value="1"/>
</dbReference>
<proteinExistence type="inferred from homology"/>
<dbReference type="Gene3D" id="3.20.20.10">
    <property type="entry name" value="Alanine racemase"/>
    <property type="match status" value="1"/>
</dbReference>
<dbReference type="SUPFAM" id="SSF50621">
    <property type="entry name" value="Alanine racemase C-terminal domain-like"/>
    <property type="match status" value="1"/>
</dbReference>
<dbReference type="SMART" id="SM01005">
    <property type="entry name" value="Ala_racemase_C"/>
    <property type="match status" value="1"/>
</dbReference>
<protein>
    <recommendedName>
        <fullName evidence="4">Alanine racemase</fullName>
        <ecNumber evidence="4">5.1.1.1</ecNumber>
    </recommendedName>
</protein>
<dbReference type="Pfam" id="PF01168">
    <property type="entry name" value="Ala_racemase_N"/>
    <property type="match status" value="1"/>
</dbReference>
<feature type="binding site" evidence="4 6">
    <location>
        <position position="133"/>
    </location>
    <ligand>
        <name>substrate</name>
    </ligand>
</feature>
<evidence type="ECO:0000313" key="10">
    <source>
        <dbReference type="Proteomes" id="UP000177614"/>
    </source>
</evidence>
<comment type="pathway">
    <text evidence="4">Amino-acid biosynthesis; D-alanine biosynthesis; D-alanine from L-alanine: step 1/1.</text>
</comment>
<evidence type="ECO:0000256" key="7">
    <source>
        <dbReference type="SAM" id="MobiDB-lite"/>
    </source>
</evidence>
<reference evidence="9 10" key="1">
    <citation type="journal article" date="2016" name="Nat. Commun.">
        <title>Thousands of microbial genomes shed light on interconnected biogeochemical processes in an aquifer system.</title>
        <authorList>
            <person name="Anantharaman K."/>
            <person name="Brown C.T."/>
            <person name="Hug L.A."/>
            <person name="Sharon I."/>
            <person name="Castelle C.J."/>
            <person name="Probst A.J."/>
            <person name="Thomas B.C."/>
            <person name="Singh A."/>
            <person name="Wilkins M.J."/>
            <person name="Karaoz U."/>
            <person name="Brodie E.L."/>
            <person name="Williams K.H."/>
            <person name="Hubbard S.S."/>
            <person name="Banfield J.F."/>
        </authorList>
    </citation>
    <scope>NUCLEOTIDE SEQUENCE [LARGE SCALE GENOMIC DNA]</scope>
</reference>
<feature type="region of interest" description="Disordered" evidence="7">
    <location>
        <begin position="235"/>
        <end position="254"/>
    </location>
</feature>
<name>A0A1F4XIM6_9BACT</name>
<dbReference type="GO" id="GO:0030170">
    <property type="term" value="F:pyridoxal phosphate binding"/>
    <property type="evidence" value="ECO:0007669"/>
    <property type="project" value="UniProtKB-UniRule"/>
</dbReference>
<dbReference type="PROSITE" id="PS00395">
    <property type="entry name" value="ALANINE_RACEMASE"/>
    <property type="match status" value="1"/>
</dbReference>
<dbReference type="InterPro" id="IPR011079">
    <property type="entry name" value="Ala_racemase_C"/>
</dbReference>
<dbReference type="Pfam" id="PF00842">
    <property type="entry name" value="Ala_racemase_C"/>
    <property type="match status" value="1"/>
</dbReference>
<dbReference type="GO" id="GO:0030632">
    <property type="term" value="P:D-alanine biosynthetic process"/>
    <property type="evidence" value="ECO:0007669"/>
    <property type="project" value="UniProtKB-UniRule"/>
</dbReference>
<feature type="modified residue" description="N6-(pyridoxal phosphate)lysine" evidence="4 5">
    <location>
        <position position="35"/>
    </location>
</feature>
<dbReference type="GO" id="GO:0008784">
    <property type="term" value="F:alanine racemase activity"/>
    <property type="evidence" value="ECO:0007669"/>
    <property type="project" value="UniProtKB-UniRule"/>
</dbReference>
<feature type="binding site" evidence="4 6">
    <location>
        <position position="344"/>
    </location>
    <ligand>
        <name>substrate</name>
    </ligand>
</feature>
<evidence type="ECO:0000256" key="6">
    <source>
        <dbReference type="PIRSR" id="PIRSR600821-52"/>
    </source>
</evidence>
<dbReference type="FunFam" id="3.20.20.10:FF:000002">
    <property type="entry name" value="Alanine racemase"/>
    <property type="match status" value="1"/>
</dbReference>
<feature type="domain" description="Alanine racemase C-terminal" evidence="8">
    <location>
        <begin position="275"/>
        <end position="399"/>
    </location>
</feature>
<dbReference type="InterPro" id="IPR000821">
    <property type="entry name" value="Ala_racemase"/>
</dbReference>
<dbReference type="AlphaFoldDB" id="A0A1F4XIM6"/>
<evidence type="ECO:0000256" key="5">
    <source>
        <dbReference type="PIRSR" id="PIRSR600821-50"/>
    </source>
</evidence>
<dbReference type="Proteomes" id="UP000177614">
    <property type="component" value="Unassembled WGS sequence"/>
</dbReference>
<dbReference type="InterPro" id="IPR009006">
    <property type="entry name" value="Ala_racemase/Decarboxylase_C"/>
</dbReference>
<dbReference type="InterPro" id="IPR029066">
    <property type="entry name" value="PLP-binding_barrel"/>
</dbReference>
<feature type="active site" description="Proton acceptor; specific for L-alanine" evidence="4">
    <location>
        <position position="296"/>
    </location>
</feature>
<dbReference type="HAMAP" id="MF_01201">
    <property type="entry name" value="Ala_racemase"/>
    <property type="match status" value="1"/>
</dbReference>
<dbReference type="Gene3D" id="2.40.37.10">
    <property type="entry name" value="Lyase, Ornithine Decarboxylase, Chain A, domain 1"/>
    <property type="match status" value="2"/>
</dbReference>
<comment type="catalytic activity">
    <reaction evidence="4">
        <text>L-alanine = D-alanine</text>
        <dbReference type="Rhea" id="RHEA:20249"/>
        <dbReference type="ChEBI" id="CHEBI:57416"/>
        <dbReference type="ChEBI" id="CHEBI:57972"/>
        <dbReference type="EC" id="5.1.1.1"/>
    </reaction>
</comment>
<evidence type="ECO:0000313" key="9">
    <source>
        <dbReference type="EMBL" id="OGC81440.1"/>
    </source>
</evidence>
<evidence type="ECO:0000256" key="1">
    <source>
        <dbReference type="ARBA" id="ARBA00001933"/>
    </source>
</evidence>
<feature type="compositionally biased region" description="Low complexity" evidence="7">
    <location>
        <begin position="240"/>
        <end position="253"/>
    </location>
</feature>
<dbReference type="GO" id="GO:0005829">
    <property type="term" value="C:cytosol"/>
    <property type="evidence" value="ECO:0007669"/>
    <property type="project" value="TreeGrafter"/>
</dbReference>
<dbReference type="SUPFAM" id="SSF51419">
    <property type="entry name" value="PLP-binding barrel"/>
    <property type="match status" value="1"/>
</dbReference>
<keyword evidence="2 4" id="KW-0663">Pyridoxal phosphate</keyword>
<comment type="caution">
    <text evidence="9">The sequence shown here is derived from an EMBL/GenBank/DDBJ whole genome shotgun (WGS) entry which is preliminary data.</text>
</comment>
<dbReference type="UniPathway" id="UPA00042">
    <property type="reaction ID" value="UER00497"/>
</dbReference>
<dbReference type="PANTHER" id="PTHR30511">
    <property type="entry name" value="ALANINE RACEMASE"/>
    <property type="match status" value="1"/>
</dbReference>
<evidence type="ECO:0000259" key="8">
    <source>
        <dbReference type="SMART" id="SM01005"/>
    </source>
</evidence>
<dbReference type="PANTHER" id="PTHR30511:SF0">
    <property type="entry name" value="ALANINE RACEMASE, CATABOLIC-RELATED"/>
    <property type="match status" value="1"/>
</dbReference>
<feature type="active site" description="Proton acceptor; specific for D-alanine" evidence="4">
    <location>
        <position position="35"/>
    </location>
</feature>
<comment type="similarity">
    <text evidence="4">Belongs to the alanine racemase family.</text>
</comment>
<dbReference type="InterPro" id="IPR001608">
    <property type="entry name" value="Ala_racemase_N"/>
</dbReference>
<evidence type="ECO:0000256" key="4">
    <source>
        <dbReference type="HAMAP-Rule" id="MF_01201"/>
    </source>
</evidence>
<dbReference type="PRINTS" id="PR00992">
    <property type="entry name" value="ALARACEMASE"/>
</dbReference>
<accession>A0A1F4XIM6</accession>
<dbReference type="STRING" id="1817814.A2V81_04270"/>
<evidence type="ECO:0000256" key="3">
    <source>
        <dbReference type="ARBA" id="ARBA00023235"/>
    </source>
</evidence>
<evidence type="ECO:0000256" key="2">
    <source>
        <dbReference type="ARBA" id="ARBA00022898"/>
    </source>
</evidence>
<gene>
    <name evidence="9" type="ORF">A2V81_04270</name>
</gene>
<dbReference type="EC" id="5.1.1.1" evidence="4"/>
<sequence>MLSSWLTIDRQAIAHNLQAFRKLLKPQTKLFGVVKSNAYGHGLGILSAVEPLVDGLAVVNVAEGLEIRKRGFKKRVLVLGPFFSHEELLEAQKNNLEIEIVKQEDLTYLRFALPSNLLPPLKVHIKVNTGLNRLGFLPQDLSTILPQLQNNPNIVTQGIFSHLSDAENPASLQTKEQLQSFTEAINSFPESAKNIEKHIAASSATLLFPNSHFDLVRIGISMYGLWPSQETHDAWHAMQPPSSSSTPPSSSSSNLEFRTLRFHSGQALNLELFPALTYQTKIMCIQNVPAGSLVGYGGSYRTRLPSRIATIPVGYYEGLPRSLSNKGKVVTCDKEAPLVGRICMNMAMIDITDIPEATVNSDVTLIGKGISADKQAELAGTISYELLSRIPEHIPRIYS</sequence>
<comment type="function">
    <text evidence="4">Catalyzes the interconversion of L-alanine and D-alanine. May also act on other amino acids.</text>
</comment>
<organism evidence="9 10">
    <name type="scientific">Candidatus Abawacabacteria bacterium RBG_16_42_10</name>
    <dbReference type="NCBI Taxonomy" id="1817814"/>
    <lineage>
        <taxon>Bacteria</taxon>
        <taxon>Candidatus Abawacaibacteriota</taxon>
    </lineage>
</organism>